<dbReference type="Pfam" id="PF04055">
    <property type="entry name" value="Radical_SAM"/>
    <property type="match status" value="1"/>
</dbReference>
<keyword evidence="3" id="KW-0949">S-adenosyl-L-methionine</keyword>
<dbReference type="EMBL" id="CAFAAV010000035">
    <property type="protein sequence ID" value="CAB4809811.1"/>
    <property type="molecule type" value="Genomic_DNA"/>
</dbReference>
<dbReference type="PROSITE" id="PS51918">
    <property type="entry name" value="RADICAL_SAM"/>
    <property type="match status" value="1"/>
</dbReference>
<dbReference type="CDD" id="cd01335">
    <property type="entry name" value="Radical_SAM"/>
    <property type="match status" value="1"/>
</dbReference>
<evidence type="ECO:0000256" key="6">
    <source>
        <dbReference type="ARBA" id="ARBA00023014"/>
    </source>
</evidence>
<dbReference type="PANTHER" id="PTHR11228">
    <property type="entry name" value="RADICAL SAM DOMAIN PROTEIN"/>
    <property type="match status" value="1"/>
</dbReference>
<organism evidence="8">
    <name type="scientific">freshwater metagenome</name>
    <dbReference type="NCBI Taxonomy" id="449393"/>
    <lineage>
        <taxon>unclassified sequences</taxon>
        <taxon>metagenomes</taxon>
        <taxon>ecological metagenomes</taxon>
    </lineage>
</organism>
<dbReference type="EMBL" id="CAESGF010000003">
    <property type="protein sequence ID" value="CAB4362885.1"/>
    <property type="molecule type" value="Genomic_DNA"/>
</dbReference>
<evidence type="ECO:0000256" key="2">
    <source>
        <dbReference type="ARBA" id="ARBA00022485"/>
    </source>
</evidence>
<dbReference type="PIRSF" id="PIRSF037420">
    <property type="entry name" value="PQQ_syn_pqqE"/>
    <property type="match status" value="1"/>
</dbReference>
<dbReference type="NCBIfam" id="TIGR04053">
    <property type="entry name" value="TIGR04053 family radical SAM/SPASM domain-containing protein"/>
    <property type="match status" value="1"/>
</dbReference>
<dbReference type="AlphaFoldDB" id="A0A6J6A1Z9"/>
<evidence type="ECO:0000256" key="3">
    <source>
        <dbReference type="ARBA" id="ARBA00022691"/>
    </source>
</evidence>
<dbReference type="SUPFAM" id="SSF102114">
    <property type="entry name" value="Radical SAM enzymes"/>
    <property type="match status" value="1"/>
</dbReference>
<reference evidence="8" key="1">
    <citation type="submission" date="2020-05" db="EMBL/GenBank/DDBJ databases">
        <authorList>
            <person name="Chiriac C."/>
            <person name="Salcher M."/>
            <person name="Ghai R."/>
            <person name="Kavagutti S V."/>
        </authorList>
    </citation>
    <scope>NUCLEOTIDE SEQUENCE</scope>
</reference>
<keyword evidence="4" id="KW-0479">Metal-binding</keyword>
<dbReference type="PANTHER" id="PTHR11228:SF34">
    <property type="entry name" value="TUNGSTEN-CONTAINING ALDEHYDE FERREDOXIN OXIDOREDUCTASE COFACTOR MODIFYING PROTEIN"/>
    <property type="match status" value="1"/>
</dbReference>
<accession>A0A6J6A1Z9</accession>
<evidence type="ECO:0000313" key="12">
    <source>
        <dbReference type="EMBL" id="CAB4918730.1"/>
    </source>
</evidence>
<feature type="domain" description="Radical SAM core" evidence="7">
    <location>
        <begin position="33"/>
        <end position="258"/>
    </location>
</feature>
<dbReference type="Gene3D" id="3.20.20.70">
    <property type="entry name" value="Aldolase class I"/>
    <property type="match status" value="1"/>
</dbReference>
<dbReference type="EMBL" id="CAFBIY010000077">
    <property type="protein sequence ID" value="CAB4851315.1"/>
    <property type="molecule type" value="Genomic_DNA"/>
</dbReference>
<evidence type="ECO:0000313" key="11">
    <source>
        <dbReference type="EMBL" id="CAB4851315.1"/>
    </source>
</evidence>
<evidence type="ECO:0000256" key="5">
    <source>
        <dbReference type="ARBA" id="ARBA00023004"/>
    </source>
</evidence>
<keyword evidence="6" id="KW-0411">Iron-sulfur</keyword>
<name>A0A6J6A1Z9_9ZZZZ</name>
<dbReference type="SFLD" id="SFLDG01067">
    <property type="entry name" value="SPASM/twitch_domain_containing"/>
    <property type="match status" value="1"/>
</dbReference>
<sequence>MPYRVAESTGTVRAVVNHPMHSHTAATGGVDLDRRPILVFWESTRACGLACRHCRAEAQATPVPGELSTAESLRFIDSLSAFGKPSPILIITGGDVLMRADLDQLVEHSRDVGVHVALAPSVTPLLTDERLEQLRTAGVKVASLSLDGASPATHEGLRGINGHFPATISALDRMRAHGFVVQVNTVVTSDNVHELPEIARIVHDHGAAIWEVFFLVNVGRGSSMLELGPDENEDVCQFLYDASRYGFIVRTVEGPMFRRVVRWREDGRTGPTGALYGRLAADLVQQLGPPTTESKAHTKGTRDGRGIVFVSATGDITPAGFLPIVLGNVRTHDIVDVYRDHPLLQQIRAAEFGGKCGTCDYSELCGGSRSRAYASTGDPLAEDPACAYIPAA</sequence>
<keyword evidence="5" id="KW-0408">Iron</keyword>
<evidence type="ECO:0000256" key="4">
    <source>
        <dbReference type="ARBA" id="ARBA00022723"/>
    </source>
</evidence>
<evidence type="ECO:0000259" key="7">
    <source>
        <dbReference type="PROSITE" id="PS51918"/>
    </source>
</evidence>
<dbReference type="SFLD" id="SFLDG01386">
    <property type="entry name" value="main_SPASM_domain-containing"/>
    <property type="match status" value="1"/>
</dbReference>
<dbReference type="InterPro" id="IPR017200">
    <property type="entry name" value="PqqE-like"/>
</dbReference>
<dbReference type="InterPro" id="IPR007197">
    <property type="entry name" value="rSAM"/>
</dbReference>
<evidence type="ECO:0000313" key="8">
    <source>
        <dbReference type="EMBL" id="CAB4362885.1"/>
    </source>
</evidence>
<dbReference type="EMBL" id="CAEZYF010000003">
    <property type="protein sequence ID" value="CAB4711022.1"/>
    <property type="molecule type" value="Genomic_DNA"/>
</dbReference>
<dbReference type="InterPro" id="IPR058240">
    <property type="entry name" value="rSAM_sf"/>
</dbReference>
<comment type="cofactor">
    <cofactor evidence="1">
        <name>[4Fe-4S] cluster</name>
        <dbReference type="ChEBI" id="CHEBI:49883"/>
    </cofactor>
</comment>
<dbReference type="GO" id="GO:0046872">
    <property type="term" value="F:metal ion binding"/>
    <property type="evidence" value="ECO:0007669"/>
    <property type="project" value="UniProtKB-KW"/>
</dbReference>
<evidence type="ECO:0000313" key="10">
    <source>
        <dbReference type="EMBL" id="CAB4809811.1"/>
    </source>
</evidence>
<dbReference type="EMBL" id="CAFBMT010000003">
    <property type="protein sequence ID" value="CAB4918730.1"/>
    <property type="molecule type" value="Genomic_DNA"/>
</dbReference>
<dbReference type="CDD" id="cd21123">
    <property type="entry name" value="SPASM_MftC-like"/>
    <property type="match status" value="1"/>
</dbReference>
<dbReference type="GO" id="GO:0051539">
    <property type="term" value="F:4 iron, 4 sulfur cluster binding"/>
    <property type="evidence" value="ECO:0007669"/>
    <property type="project" value="UniProtKB-KW"/>
</dbReference>
<dbReference type="GO" id="GO:0003824">
    <property type="term" value="F:catalytic activity"/>
    <property type="evidence" value="ECO:0007669"/>
    <property type="project" value="InterPro"/>
</dbReference>
<dbReference type="SMART" id="SM00729">
    <property type="entry name" value="Elp3"/>
    <property type="match status" value="1"/>
</dbReference>
<proteinExistence type="predicted"/>
<dbReference type="InterPro" id="IPR013785">
    <property type="entry name" value="Aldolase_TIM"/>
</dbReference>
<dbReference type="InterPro" id="IPR050377">
    <property type="entry name" value="Radical_SAM_PqqE_MftC-like"/>
</dbReference>
<protein>
    <submittedName>
        <fullName evidence="8">Unannotated protein</fullName>
    </submittedName>
</protein>
<dbReference type="InterPro" id="IPR006638">
    <property type="entry name" value="Elp3/MiaA/NifB-like_rSAM"/>
</dbReference>
<evidence type="ECO:0000313" key="9">
    <source>
        <dbReference type="EMBL" id="CAB4711022.1"/>
    </source>
</evidence>
<keyword evidence="2" id="KW-0004">4Fe-4S</keyword>
<gene>
    <name evidence="9" type="ORF">UFOPK2656_00674</name>
    <name evidence="10" type="ORF">UFOPK3099_00653</name>
    <name evidence="11" type="ORF">UFOPK3267_01478</name>
    <name evidence="12" type="ORF">UFOPK3651_00712</name>
    <name evidence="8" type="ORF">UFOPK4189_00672</name>
</gene>
<dbReference type="SFLD" id="SFLDS00029">
    <property type="entry name" value="Radical_SAM"/>
    <property type="match status" value="1"/>
</dbReference>
<evidence type="ECO:0000256" key="1">
    <source>
        <dbReference type="ARBA" id="ARBA00001966"/>
    </source>
</evidence>